<comment type="catalytic activity">
    <reaction evidence="9">
        <text>5-amino-1-(5-phospho-D-ribosyl)imidazole-4-carboxylate + L-aspartate + ATP = (2S)-2-[5-amino-1-(5-phospho-beta-D-ribosyl)imidazole-4-carboxamido]succinate + ADP + phosphate + 2 H(+)</text>
        <dbReference type="Rhea" id="RHEA:22628"/>
        <dbReference type="ChEBI" id="CHEBI:15378"/>
        <dbReference type="ChEBI" id="CHEBI:29991"/>
        <dbReference type="ChEBI" id="CHEBI:30616"/>
        <dbReference type="ChEBI" id="CHEBI:43474"/>
        <dbReference type="ChEBI" id="CHEBI:58443"/>
        <dbReference type="ChEBI" id="CHEBI:77657"/>
        <dbReference type="ChEBI" id="CHEBI:456216"/>
        <dbReference type="EC" id="6.3.2.6"/>
    </reaction>
</comment>
<sequence length="386" mass="43562">MAQRIPPRSLNPPKTSFFQSLSLQKTKTLKLKPNSLSVKSLQTQPSSLDALTSSARREEVRSIVQTSLSNCLSETNLHLTVPGLKSKVRGKVRDIYDAGDYLVLVTTDRQSAFDRVLANIPFKGQVLNETSLWWFNQTQHITPNAVVLTPDKNVTIAKKCSVFPVEFVVRGYVTGSTDTSLWTVYEKGDRNYCGNVLSDGMVKNQKLSANILTPTTKAADHDVPVTPKEIVERGLMTQAEYDEASKKALSLFEYGQSVALQNGMILVDTKYEFGKGYDGSILLIDEVHTPDSSRYWIAHSYEERIQSGLEPENVDKEFLRLWFKDHCNPYKDEVLPDAPEELVCELAWRYIFLFETITKSKFEIPGMEEPVHDRITRNVSQALSSL</sequence>
<dbReference type="CDD" id="cd01414">
    <property type="entry name" value="SAICAR_synt_Sc"/>
    <property type="match status" value="1"/>
</dbReference>
<dbReference type="InterPro" id="IPR028923">
    <property type="entry name" value="SAICAR_synt/ADE2_N"/>
</dbReference>
<keyword evidence="5" id="KW-0547">Nucleotide-binding</keyword>
<dbReference type="FunFam" id="3.30.200.20:FF:000199">
    <property type="entry name" value="Phosphoribosylaminoimidazole-succinocarboxamide synthase"/>
    <property type="match status" value="1"/>
</dbReference>
<dbReference type="OrthoDB" id="9991235at2759"/>
<evidence type="ECO:0000256" key="5">
    <source>
        <dbReference type="ARBA" id="ARBA00022741"/>
    </source>
</evidence>
<dbReference type="FunFam" id="3.30.470.20:FF:000015">
    <property type="entry name" value="Phosphoribosylaminoimidazole-succinocarboxamide synthase"/>
    <property type="match status" value="1"/>
</dbReference>
<evidence type="ECO:0000256" key="7">
    <source>
        <dbReference type="ARBA" id="ARBA00022840"/>
    </source>
</evidence>
<dbReference type="PANTHER" id="PTHR43700">
    <property type="entry name" value="PHOSPHORIBOSYLAMINOIMIDAZOLE-SUCCINOCARBOXAMIDE SYNTHASE"/>
    <property type="match status" value="1"/>
</dbReference>
<evidence type="ECO:0000256" key="4">
    <source>
        <dbReference type="ARBA" id="ARBA00022598"/>
    </source>
</evidence>
<dbReference type="PANTHER" id="PTHR43700:SF1">
    <property type="entry name" value="PHOSPHORIBOSYLAMINOIMIDAZOLE-SUCCINOCARBOXAMIDE SYNTHASE"/>
    <property type="match status" value="1"/>
</dbReference>
<evidence type="ECO:0000313" key="13">
    <source>
        <dbReference type="Proteomes" id="UP000541444"/>
    </source>
</evidence>
<evidence type="ECO:0000259" key="11">
    <source>
        <dbReference type="Pfam" id="PF01259"/>
    </source>
</evidence>
<dbReference type="UniPathway" id="UPA00074">
    <property type="reaction ID" value="UER00131"/>
</dbReference>
<dbReference type="GO" id="GO:0005524">
    <property type="term" value="F:ATP binding"/>
    <property type="evidence" value="ECO:0007669"/>
    <property type="project" value="UniProtKB-KW"/>
</dbReference>
<evidence type="ECO:0000256" key="9">
    <source>
        <dbReference type="ARBA" id="ARBA00048475"/>
    </source>
</evidence>
<evidence type="ECO:0000256" key="8">
    <source>
        <dbReference type="ARBA" id="ARBA00030409"/>
    </source>
</evidence>
<evidence type="ECO:0000313" key="12">
    <source>
        <dbReference type="EMBL" id="KAF6151004.1"/>
    </source>
</evidence>
<dbReference type="SUPFAM" id="SSF56104">
    <property type="entry name" value="SAICAR synthase-like"/>
    <property type="match status" value="1"/>
</dbReference>
<keyword evidence="7" id="KW-0067">ATP-binding</keyword>
<dbReference type="GO" id="GO:0009570">
    <property type="term" value="C:chloroplast stroma"/>
    <property type="evidence" value="ECO:0007669"/>
    <property type="project" value="TreeGrafter"/>
</dbReference>
<evidence type="ECO:0000256" key="10">
    <source>
        <dbReference type="ARBA" id="ARBA00073447"/>
    </source>
</evidence>
<comment type="pathway">
    <text evidence="1">Purine metabolism; IMP biosynthesis via de novo pathway; 5-amino-1-(5-phospho-D-ribosyl)imidazole-4-carboxamide from 5-amino-1-(5-phospho-D-ribosyl)imidazole-4-carboxylate: step 1/2.</text>
</comment>
<gene>
    <name evidence="12" type="ORF">GIB67_016482</name>
</gene>
<proteinExistence type="inferred from homology"/>
<dbReference type="Gene3D" id="3.30.200.20">
    <property type="entry name" value="Phosphorylase Kinase, domain 1"/>
    <property type="match status" value="1"/>
</dbReference>
<dbReference type="Pfam" id="PF01259">
    <property type="entry name" value="SAICAR_synt"/>
    <property type="match status" value="1"/>
</dbReference>
<dbReference type="EC" id="6.3.2.6" evidence="3"/>
<keyword evidence="13" id="KW-1185">Reference proteome</keyword>
<evidence type="ECO:0000256" key="1">
    <source>
        <dbReference type="ARBA" id="ARBA00004672"/>
    </source>
</evidence>
<reference evidence="12 13" key="1">
    <citation type="journal article" date="2020" name="IScience">
        <title>Genome Sequencing of the Endangered Kingdonia uniflora (Circaeasteraceae, Ranunculales) Reveals Potential Mechanisms of Evolutionary Specialization.</title>
        <authorList>
            <person name="Sun Y."/>
            <person name="Deng T."/>
            <person name="Zhang A."/>
            <person name="Moore M.J."/>
            <person name="Landis J.B."/>
            <person name="Lin N."/>
            <person name="Zhang H."/>
            <person name="Zhang X."/>
            <person name="Huang J."/>
            <person name="Zhang X."/>
            <person name="Sun H."/>
            <person name="Wang H."/>
        </authorList>
    </citation>
    <scope>NUCLEOTIDE SEQUENCE [LARGE SCALE GENOMIC DNA]</scope>
    <source>
        <strain evidence="12">TB1705</strain>
        <tissue evidence="12">Leaf</tissue>
    </source>
</reference>
<dbReference type="InterPro" id="IPR018236">
    <property type="entry name" value="SAICAR_synthetase_CS"/>
</dbReference>
<organism evidence="12 13">
    <name type="scientific">Kingdonia uniflora</name>
    <dbReference type="NCBI Taxonomy" id="39325"/>
    <lineage>
        <taxon>Eukaryota</taxon>
        <taxon>Viridiplantae</taxon>
        <taxon>Streptophyta</taxon>
        <taxon>Embryophyta</taxon>
        <taxon>Tracheophyta</taxon>
        <taxon>Spermatophyta</taxon>
        <taxon>Magnoliopsida</taxon>
        <taxon>Ranunculales</taxon>
        <taxon>Circaeasteraceae</taxon>
        <taxon>Kingdonia</taxon>
    </lineage>
</organism>
<dbReference type="PROSITE" id="PS01057">
    <property type="entry name" value="SAICAR_SYNTHETASE_1"/>
    <property type="match status" value="1"/>
</dbReference>
<dbReference type="PROSITE" id="PS01058">
    <property type="entry name" value="SAICAR_SYNTHETASE_2"/>
    <property type="match status" value="1"/>
</dbReference>
<dbReference type="EMBL" id="JACGCM010001722">
    <property type="protein sequence ID" value="KAF6151004.1"/>
    <property type="molecule type" value="Genomic_DNA"/>
</dbReference>
<evidence type="ECO:0000256" key="2">
    <source>
        <dbReference type="ARBA" id="ARBA00010190"/>
    </source>
</evidence>
<dbReference type="NCBIfam" id="NF009251">
    <property type="entry name" value="PRK12607.1"/>
    <property type="match status" value="1"/>
</dbReference>
<name>A0A7J7M895_9MAGN</name>
<feature type="domain" description="SAICAR synthetase/ADE2 N-terminal" evidence="11">
    <location>
        <begin position="88"/>
        <end position="333"/>
    </location>
</feature>
<evidence type="ECO:0000256" key="3">
    <source>
        <dbReference type="ARBA" id="ARBA00012217"/>
    </source>
</evidence>
<protein>
    <recommendedName>
        <fullName evidence="10">Phosphoribosylaminoimidazole-succinocarboxamide synthase, chloroplastic</fullName>
        <ecNumber evidence="3">6.3.2.6</ecNumber>
    </recommendedName>
    <alternativeName>
        <fullName evidence="8">SAICAR synthetase</fullName>
    </alternativeName>
</protein>
<comment type="caution">
    <text evidence="12">The sequence shown here is derived from an EMBL/GenBank/DDBJ whole genome shotgun (WGS) entry which is preliminary data.</text>
</comment>
<dbReference type="GO" id="GO:0006189">
    <property type="term" value="P:'de novo' IMP biosynthetic process"/>
    <property type="evidence" value="ECO:0007669"/>
    <property type="project" value="UniProtKB-UniPathway"/>
</dbReference>
<dbReference type="Proteomes" id="UP000541444">
    <property type="component" value="Unassembled WGS sequence"/>
</dbReference>
<dbReference type="GO" id="GO:0004639">
    <property type="term" value="F:phosphoribosylaminoimidazolesuccinocarboxamide synthase activity"/>
    <property type="evidence" value="ECO:0007669"/>
    <property type="project" value="UniProtKB-EC"/>
</dbReference>
<dbReference type="Gene3D" id="3.30.470.20">
    <property type="entry name" value="ATP-grasp fold, B domain"/>
    <property type="match status" value="1"/>
</dbReference>
<comment type="similarity">
    <text evidence="2">Belongs to the SAICAR synthetase family.</text>
</comment>
<keyword evidence="4" id="KW-0436">Ligase</keyword>
<keyword evidence="6" id="KW-0658">Purine biosynthesis</keyword>
<accession>A0A7J7M895</accession>
<dbReference type="AlphaFoldDB" id="A0A7J7M895"/>
<dbReference type="HAMAP" id="MF_00137">
    <property type="entry name" value="SAICAR_synth"/>
    <property type="match status" value="1"/>
</dbReference>
<evidence type="ECO:0000256" key="6">
    <source>
        <dbReference type="ARBA" id="ARBA00022755"/>
    </source>
</evidence>